<gene>
    <name evidence="1" type="ORF">S03H2_38491</name>
</gene>
<protein>
    <submittedName>
        <fullName evidence="1">Uncharacterized protein</fullName>
    </submittedName>
</protein>
<reference evidence="1" key="1">
    <citation type="journal article" date="2014" name="Front. Microbiol.">
        <title>High frequency of phylogenetically diverse reductive dehalogenase-homologous genes in deep subseafloor sedimentary metagenomes.</title>
        <authorList>
            <person name="Kawai M."/>
            <person name="Futagami T."/>
            <person name="Toyoda A."/>
            <person name="Takaki Y."/>
            <person name="Nishi S."/>
            <person name="Hori S."/>
            <person name="Arai W."/>
            <person name="Tsubouchi T."/>
            <person name="Morono Y."/>
            <person name="Uchiyama I."/>
            <person name="Ito T."/>
            <person name="Fujiyama A."/>
            <person name="Inagaki F."/>
            <person name="Takami H."/>
        </authorList>
    </citation>
    <scope>NUCLEOTIDE SEQUENCE</scope>
    <source>
        <strain evidence="1">Expedition CK06-06</strain>
    </source>
</reference>
<name>X1HHU5_9ZZZZ</name>
<comment type="caution">
    <text evidence="1">The sequence shown here is derived from an EMBL/GenBank/DDBJ whole genome shotgun (WGS) entry which is preliminary data.</text>
</comment>
<organism evidence="1">
    <name type="scientific">marine sediment metagenome</name>
    <dbReference type="NCBI Taxonomy" id="412755"/>
    <lineage>
        <taxon>unclassified sequences</taxon>
        <taxon>metagenomes</taxon>
        <taxon>ecological metagenomes</taxon>
    </lineage>
</organism>
<dbReference type="EMBL" id="BARU01023737">
    <property type="protein sequence ID" value="GAH56620.1"/>
    <property type="molecule type" value="Genomic_DNA"/>
</dbReference>
<dbReference type="AlphaFoldDB" id="X1HHU5"/>
<proteinExistence type="predicted"/>
<evidence type="ECO:0000313" key="1">
    <source>
        <dbReference type="EMBL" id="GAH56620.1"/>
    </source>
</evidence>
<accession>X1HHU5</accession>
<sequence>MDYIRAMEKVNQKKNFRTMNEYLDLVSTEIYRKYPHSSVKGHKKQLGYVLRWMKDDRLKIIGDFSANGLEIHISLFLK</sequence>